<feature type="domain" description="Immunoglobulin" evidence="19">
    <location>
        <begin position="415"/>
        <end position="486"/>
    </location>
</feature>
<keyword evidence="4 18" id="KW-0732">Signal</keyword>
<dbReference type="PANTHER" id="PTHR13771:SF18">
    <property type="entry name" value="INTERCELLULAR ADHESION MOLECULE 1"/>
    <property type="match status" value="1"/>
</dbReference>
<dbReference type="GO" id="GO:0002457">
    <property type="term" value="P:T cell antigen processing and presentation"/>
    <property type="evidence" value="ECO:0007669"/>
    <property type="project" value="Ensembl"/>
</dbReference>
<name>A0A5S7WYF8_MACMU</name>
<dbReference type="FunFam" id="2.60.40.10:FF:000194">
    <property type="entry name" value="Intercellular adhesion molecule 1"/>
    <property type="match status" value="1"/>
</dbReference>
<dbReference type="GO" id="GO:2000352">
    <property type="term" value="P:negative regulation of endothelial cell apoptotic process"/>
    <property type="evidence" value="ECO:0007669"/>
    <property type="project" value="Ensembl"/>
</dbReference>
<reference evidence="21" key="1">
    <citation type="journal article" date="2007" name="Science">
        <title>Evolutionary and biomedical insights from the rhesus macaque genome.</title>
        <authorList>
            <person name="Gibbs R.A."/>
            <person name="Rogers J."/>
            <person name="Katze M.G."/>
            <person name="Bumgarner R."/>
            <person name="Weinstock G.M."/>
            <person name="Mardis E.R."/>
            <person name="Remington K.A."/>
            <person name="Strausberg R.L."/>
            <person name="Venter J.C."/>
            <person name="Wilson R.K."/>
            <person name="Batzer M.A."/>
            <person name="Bustamante C.D."/>
            <person name="Eichler E.E."/>
            <person name="Hahn M.W."/>
            <person name="Hardison R.C."/>
            <person name="Makova K.D."/>
            <person name="Miller W."/>
            <person name="Milosavljevic A."/>
            <person name="Palermo R.E."/>
            <person name="Siepel A."/>
            <person name="Sikela J.M."/>
            <person name="Attaway T."/>
            <person name="Bell S."/>
            <person name="Bernard K.E."/>
            <person name="Buhay C.J."/>
            <person name="Chandrabose M.N."/>
            <person name="Dao M."/>
            <person name="Davis C."/>
            <person name="Delehaunty K.D."/>
            <person name="Ding Y."/>
            <person name="Dinh H.H."/>
            <person name="Dugan-Rocha S."/>
            <person name="Fulton L.A."/>
            <person name="Gabisi R.A."/>
            <person name="Garner T.T."/>
            <person name="Godfrey J."/>
            <person name="Hawes A.C."/>
            <person name="Hernandez J."/>
            <person name="Hines S."/>
            <person name="Holder M."/>
            <person name="Hume J."/>
            <person name="Jhangiani S.N."/>
            <person name="Joshi V."/>
            <person name="Khan Z.M."/>
            <person name="Kirkness E.F."/>
            <person name="Cree A."/>
            <person name="Fowler R.G."/>
            <person name="Lee S."/>
            <person name="Lewis L.R."/>
            <person name="Li Z."/>
            <person name="Liu Y.-S."/>
            <person name="Moore S.M."/>
            <person name="Muzny D."/>
            <person name="Nazareth L.V."/>
            <person name="Ngo D.N."/>
            <person name="Okwuonu G.O."/>
            <person name="Pai G."/>
            <person name="Parker D."/>
            <person name="Paul H.A."/>
            <person name="Pfannkoch C."/>
            <person name="Pohl C.S."/>
            <person name="Rogers Y.-H.C."/>
            <person name="Ruiz S.J."/>
            <person name="Sabo A."/>
            <person name="Santibanez J."/>
            <person name="Schneider B.W."/>
            <person name="Smith S.M."/>
            <person name="Sodergren E."/>
            <person name="Svatek A.F."/>
            <person name="Utterback T.R."/>
            <person name="Vattathil S."/>
            <person name="Warren W."/>
            <person name="White C.S."/>
            <person name="Chinwalla A.T."/>
            <person name="Feng Y."/>
            <person name="Halpern A.L."/>
            <person name="Hillier L.W."/>
            <person name="Huang X."/>
            <person name="Minx P."/>
            <person name="Nelson J.O."/>
            <person name="Pepin K.H."/>
            <person name="Qin X."/>
            <person name="Sutton G.G."/>
            <person name="Venter E."/>
            <person name="Walenz B.P."/>
            <person name="Wallis J.W."/>
            <person name="Worley K.C."/>
            <person name="Yang S.-P."/>
            <person name="Jones S.M."/>
            <person name="Marra M.A."/>
            <person name="Rocchi M."/>
            <person name="Schein J.E."/>
            <person name="Baertsch R."/>
            <person name="Clarke L."/>
            <person name="Csuros M."/>
            <person name="Glasscock J."/>
            <person name="Harris R.A."/>
            <person name="Havlak P."/>
            <person name="Jackson A.R."/>
            <person name="Jiang H."/>
            <person name="Liu Y."/>
            <person name="Messina D.N."/>
            <person name="Shen Y."/>
            <person name="Song H.X.-Z."/>
            <person name="Wylie T."/>
            <person name="Zhang L."/>
            <person name="Birney E."/>
            <person name="Han K."/>
            <person name="Konkel M.K."/>
            <person name="Lee J."/>
            <person name="Smit A.F.A."/>
            <person name="Ullmer B."/>
            <person name="Wang H."/>
            <person name="Xing J."/>
            <person name="Burhans R."/>
            <person name="Cheng Z."/>
            <person name="Karro J.E."/>
            <person name="Ma J."/>
            <person name="Raney B."/>
            <person name="She X."/>
            <person name="Cox M.J."/>
            <person name="Demuth J.P."/>
            <person name="Dumas L.J."/>
            <person name="Han S.-G."/>
            <person name="Hopkins J."/>
            <person name="Karimpour-Fard A."/>
            <person name="Kim Y.H."/>
            <person name="Pollack J.R."/>
            <person name="Vinar T."/>
            <person name="Addo-Quaye C."/>
            <person name="Degenhardt J."/>
            <person name="Denby A."/>
            <person name="Hubisz M.J."/>
            <person name="Indap A."/>
            <person name="Kosiol C."/>
            <person name="Lahn B.T."/>
            <person name="Lawson H.A."/>
            <person name="Marklein A."/>
            <person name="Nielsen R."/>
            <person name="Vallender E.J."/>
            <person name="Clark A.G."/>
            <person name="Ferguson B."/>
            <person name="Hernandez R.D."/>
            <person name="Hirani K."/>
            <person name="Kehrer-Sawatzki H."/>
            <person name="Kolb J."/>
            <person name="Patil S."/>
            <person name="Pu L.-L."/>
            <person name="Ren Y."/>
            <person name="Smith D.G."/>
            <person name="Wheeler D.A."/>
            <person name="Schenck I."/>
            <person name="Ball E.V."/>
            <person name="Chen R."/>
            <person name="Cooper D.N."/>
            <person name="Giardine B."/>
            <person name="Hsu F."/>
            <person name="Kent W.J."/>
            <person name="Lesk A."/>
            <person name="Nelson D.L."/>
            <person name="O'brien W.E."/>
            <person name="Pruefer K."/>
            <person name="Stenson P.D."/>
            <person name="Wallace J.C."/>
            <person name="Ke H."/>
            <person name="Liu X.-M."/>
            <person name="Wang P."/>
            <person name="Xiang A.P."/>
            <person name="Yang F."/>
            <person name="Barber G.P."/>
            <person name="Haussler D."/>
            <person name="Karolchik D."/>
            <person name="Kern A.D."/>
            <person name="Kuhn R.M."/>
            <person name="Smith K.E."/>
            <person name="Zwieg A.S."/>
        </authorList>
    </citation>
    <scope>NUCLEOTIDE SEQUENCE [LARGE SCALE GENOMIC DNA]</scope>
    <source>
        <strain evidence="21">17573</strain>
    </source>
</reference>
<dbReference type="GO" id="GO:1902042">
    <property type="term" value="P:negative regulation of extrinsic apoptotic signaling pathway via death domain receptors"/>
    <property type="evidence" value="ECO:0007669"/>
    <property type="project" value="Ensembl"/>
</dbReference>
<dbReference type="InterPro" id="IPR003987">
    <property type="entry name" value="ICAM_VCAM_N"/>
</dbReference>
<accession>A0A5S7WYF8</accession>
<evidence type="ECO:0000256" key="7">
    <source>
        <dbReference type="ARBA" id="ARBA00022889"/>
    </source>
</evidence>
<dbReference type="FunFam" id="2.60.40.10:FF:000648">
    <property type="entry name" value="Intercellular adhesion molecule 1"/>
    <property type="match status" value="1"/>
</dbReference>
<evidence type="ECO:0000256" key="14">
    <source>
        <dbReference type="ARBA" id="ARBA00038746"/>
    </source>
</evidence>
<evidence type="ECO:0000256" key="15">
    <source>
        <dbReference type="ARBA" id="ARBA00040566"/>
    </source>
</evidence>
<keyword evidence="10" id="KW-1015">Disulfide bond</keyword>
<dbReference type="GO" id="GO:0005178">
    <property type="term" value="F:integrin binding"/>
    <property type="evidence" value="ECO:0007669"/>
    <property type="project" value="Ensembl"/>
</dbReference>
<dbReference type="GO" id="GO:0071333">
    <property type="term" value="P:cellular response to glucose stimulus"/>
    <property type="evidence" value="ECO:0007669"/>
    <property type="project" value="Ensembl"/>
</dbReference>
<sequence length="543" mass="59034">MGSSLIDLPLFILAHSAPATLPEDLCTCLELTSLFSGQPTSVFPPEVILPRGGSVKVNCSASCDQPISLGMETPLPKKEILPGGNNWKMYELSNVQEDSQPMCYSNCPDGQSSAKTLLTVYWTPERVELAPLPPWQPVGKNLTLRCQVEGGAPRANLTVMLLRGEKELSRQSAVGEPAEVTTTVPVGRDDHGANFSCRTELDLRPYVLKLFENTSAPHQLQTFDLPATPPQLVSPQVLEVDTQGTVVCSLDGLFPVSEAQVSLALGDQKLNPTITYGNNSLSAKASVKVTAEEEGTQQLLCGVMLGNQTQETRQTVTIYSFPAPNVNLTKPEVSEGTEVIVECEAHPRAKVMLNGVPAQPPGPRAQFLLKATPEDNGRSFSCSATLEVAGQLVHKNQTRELRVLYGPRLDEKDCPGNWTWPENSQQTPMCQAWGNPLPQLKCLKDGTFPLPIGQSVTVTRDLEGTYLCQARSTRGEVTREVTVNVLSPRYEVVIIPVVAAAVILGTAGVATYLYNRQRKIRKYRLQQAQNGTPMKPNTQATPP</sequence>
<evidence type="ECO:0000259" key="19">
    <source>
        <dbReference type="SMART" id="SM00409"/>
    </source>
</evidence>
<dbReference type="GO" id="GO:0001772">
    <property type="term" value="C:immunological synapse"/>
    <property type="evidence" value="ECO:0007669"/>
    <property type="project" value="Ensembl"/>
</dbReference>
<dbReference type="GO" id="GO:1990830">
    <property type="term" value="P:cellular response to leukemia inhibitory factor"/>
    <property type="evidence" value="ECO:0007669"/>
    <property type="project" value="Ensembl"/>
</dbReference>
<evidence type="ECO:0000256" key="16">
    <source>
        <dbReference type="SAM" id="MobiDB-lite"/>
    </source>
</evidence>
<feature type="domain" description="Immunoglobulin" evidence="19">
    <location>
        <begin position="328"/>
        <end position="404"/>
    </location>
</feature>
<dbReference type="OMA" id="NLTVYWF"/>
<feature type="region of interest" description="Disordered" evidence="16">
    <location>
        <begin position="524"/>
        <end position="543"/>
    </location>
</feature>
<dbReference type="Pfam" id="PF21146">
    <property type="entry name" value="ICAM1_3_5_D2"/>
    <property type="match status" value="1"/>
</dbReference>
<evidence type="ECO:0000256" key="5">
    <source>
        <dbReference type="ARBA" id="ARBA00022737"/>
    </source>
</evidence>
<dbReference type="AlphaFoldDB" id="A0A5S7WYF8"/>
<dbReference type="InterPro" id="IPR003599">
    <property type="entry name" value="Ig_sub"/>
</dbReference>
<dbReference type="CDD" id="cd20996">
    <property type="entry name" value="IgI_N_ICAM-1"/>
    <property type="match status" value="1"/>
</dbReference>
<dbReference type="ExpressionAtlas" id="A0A5S7WYF8">
    <property type="expression patterns" value="baseline and differential"/>
</dbReference>
<comment type="function">
    <text evidence="13">ICAM proteins are ligands for the leukocyte adhesion protein LFA-1 (integrin alpha-L/beta-2). During leukocyte trans-endothelial migration, ICAM1 engagement promotes the assembly of endothelial apical cups through ARHGEF26/SGEF and RHOG activation.</text>
</comment>
<dbReference type="FunFam" id="2.60.40.10:FF:000338">
    <property type="entry name" value="intercellular adhesion molecule 5"/>
    <property type="match status" value="1"/>
</dbReference>
<feature type="domain" description="Immunoglobulin" evidence="19">
    <location>
        <begin position="44"/>
        <end position="121"/>
    </location>
</feature>
<dbReference type="SMART" id="SM00409">
    <property type="entry name" value="IG"/>
    <property type="match status" value="3"/>
</dbReference>
<dbReference type="Pfam" id="PF13895">
    <property type="entry name" value="Ig_2"/>
    <property type="match status" value="1"/>
</dbReference>
<evidence type="ECO:0000256" key="2">
    <source>
        <dbReference type="ARBA" id="ARBA00005925"/>
    </source>
</evidence>
<keyword evidence="12" id="KW-0393">Immunoglobulin domain</keyword>
<dbReference type="GO" id="GO:0070374">
    <property type="term" value="P:positive regulation of ERK1 and ERK2 cascade"/>
    <property type="evidence" value="ECO:0007669"/>
    <property type="project" value="Ensembl"/>
</dbReference>
<dbReference type="InterPro" id="IPR013768">
    <property type="entry name" value="ICAM_N"/>
</dbReference>
<dbReference type="Bgee" id="ENSMMUG00000014896">
    <property type="expression patterns" value="Expressed in lung and 22 other cell types or tissues"/>
</dbReference>
<evidence type="ECO:0000313" key="20">
    <source>
        <dbReference type="Ensembl" id="ENSMMUP00000012236.3"/>
    </source>
</evidence>
<evidence type="ECO:0000256" key="1">
    <source>
        <dbReference type="ARBA" id="ARBA00004479"/>
    </source>
</evidence>
<feature type="compositionally biased region" description="Polar residues" evidence="16">
    <location>
        <begin position="526"/>
        <end position="543"/>
    </location>
</feature>
<dbReference type="SUPFAM" id="SSF48726">
    <property type="entry name" value="Immunoglobulin"/>
    <property type="match status" value="5"/>
</dbReference>
<dbReference type="GO" id="GO:0002291">
    <property type="term" value="P:T cell activation via T cell receptor contact with antigen bound to MHC molecule on antigen presenting cell"/>
    <property type="evidence" value="ECO:0007669"/>
    <property type="project" value="Ensembl"/>
</dbReference>
<keyword evidence="21" id="KW-1185">Reference proteome</keyword>
<dbReference type="FunFam" id="2.60.40.10:FF:000641">
    <property type="entry name" value="Intercellular adhesion molecule 1"/>
    <property type="match status" value="1"/>
</dbReference>
<feature type="transmembrane region" description="Helical" evidence="17">
    <location>
        <begin position="493"/>
        <end position="514"/>
    </location>
</feature>
<dbReference type="GeneTree" id="ENSGT00940000162311"/>
<evidence type="ECO:0000256" key="8">
    <source>
        <dbReference type="ARBA" id="ARBA00022989"/>
    </source>
</evidence>
<dbReference type="InterPro" id="IPR003988">
    <property type="entry name" value="ICAM"/>
</dbReference>
<keyword evidence="3 17" id="KW-0812">Transmembrane</keyword>
<dbReference type="GO" id="GO:1904646">
    <property type="term" value="P:cellular response to amyloid-beta"/>
    <property type="evidence" value="ECO:0007669"/>
    <property type="project" value="Ensembl"/>
</dbReference>
<dbReference type="GO" id="GO:0046813">
    <property type="term" value="P:receptor-mediated virion attachment to host cell"/>
    <property type="evidence" value="ECO:0007669"/>
    <property type="project" value="Ensembl"/>
</dbReference>
<dbReference type="GO" id="GO:0007159">
    <property type="term" value="P:leukocyte cell-cell adhesion"/>
    <property type="evidence" value="ECO:0007669"/>
    <property type="project" value="Ensembl"/>
</dbReference>
<evidence type="ECO:0000256" key="4">
    <source>
        <dbReference type="ARBA" id="ARBA00022729"/>
    </source>
</evidence>
<evidence type="ECO:0000256" key="18">
    <source>
        <dbReference type="SAM" id="SignalP"/>
    </source>
</evidence>
<dbReference type="PRINTS" id="PR01472">
    <property type="entry name" value="ICAMVCAM1"/>
</dbReference>
<dbReference type="InterPro" id="IPR047012">
    <property type="entry name" value="ICAM_VCAM"/>
</dbReference>
<dbReference type="GO" id="GO:0061028">
    <property type="term" value="P:establishment of endothelial barrier"/>
    <property type="evidence" value="ECO:0007669"/>
    <property type="project" value="Ensembl"/>
</dbReference>
<dbReference type="GO" id="GO:1900027">
    <property type="term" value="P:regulation of ruffle assembly"/>
    <property type="evidence" value="ECO:0007669"/>
    <property type="project" value="Ensembl"/>
</dbReference>
<reference evidence="20" key="2">
    <citation type="submission" date="2019-01" db="EMBL/GenBank/DDBJ databases">
        <authorList>
            <person name="Graves T."/>
            <person name="Eichler E.E."/>
            <person name="Wilson R.K."/>
        </authorList>
    </citation>
    <scope>NUCLEOTIDE SEQUENCE [LARGE SCALE GENOMIC DNA]</scope>
    <source>
        <strain evidence="20">17573</strain>
    </source>
</reference>
<dbReference type="GO" id="GO:0045121">
    <property type="term" value="C:membrane raft"/>
    <property type="evidence" value="ECO:0007669"/>
    <property type="project" value="Ensembl"/>
</dbReference>
<dbReference type="Ensembl" id="ENSMMUT00000013055.4">
    <property type="protein sequence ID" value="ENSMMUP00000012236.3"/>
    <property type="gene ID" value="ENSMMUG00000014896.4"/>
</dbReference>
<dbReference type="GO" id="GO:0070062">
    <property type="term" value="C:extracellular exosome"/>
    <property type="evidence" value="ECO:0007669"/>
    <property type="project" value="Ensembl"/>
</dbReference>
<feature type="chain" id="PRO_5025003443" description="Intercellular adhesion molecule 1" evidence="18">
    <location>
        <begin position="23"/>
        <end position="543"/>
    </location>
</feature>
<dbReference type="GO" id="GO:0022614">
    <property type="term" value="P:membrane to membrane docking"/>
    <property type="evidence" value="ECO:0007669"/>
    <property type="project" value="Ensembl"/>
</dbReference>
<evidence type="ECO:0000313" key="21">
    <source>
        <dbReference type="Proteomes" id="UP000006718"/>
    </source>
</evidence>
<organism evidence="20 21">
    <name type="scientific">Macaca mulatta</name>
    <name type="common">Rhesus macaque</name>
    <dbReference type="NCBI Taxonomy" id="9544"/>
    <lineage>
        <taxon>Eukaryota</taxon>
        <taxon>Metazoa</taxon>
        <taxon>Chordata</taxon>
        <taxon>Craniata</taxon>
        <taxon>Vertebrata</taxon>
        <taxon>Euteleostomi</taxon>
        <taxon>Mammalia</taxon>
        <taxon>Eutheria</taxon>
        <taxon>Euarchontoglires</taxon>
        <taxon>Primates</taxon>
        <taxon>Haplorrhini</taxon>
        <taxon>Catarrhini</taxon>
        <taxon>Cercopithecidae</taxon>
        <taxon>Cercopithecinae</taxon>
        <taxon>Macaca</taxon>
    </lineage>
</organism>
<comment type="similarity">
    <text evidence="2">Belongs to the immunoglobulin superfamily. ICAM family.</text>
</comment>
<evidence type="ECO:0000256" key="12">
    <source>
        <dbReference type="ARBA" id="ARBA00023319"/>
    </source>
</evidence>
<dbReference type="Gene3D" id="2.60.40.10">
    <property type="entry name" value="Immunoglobulins"/>
    <property type="match status" value="5"/>
</dbReference>
<evidence type="ECO:0000256" key="13">
    <source>
        <dbReference type="ARBA" id="ARBA00037418"/>
    </source>
</evidence>
<keyword evidence="11" id="KW-0325">Glycoprotein</keyword>
<dbReference type="InterPro" id="IPR036179">
    <property type="entry name" value="Ig-like_dom_sf"/>
</dbReference>
<keyword evidence="7" id="KW-0130">Cell adhesion</keyword>
<dbReference type="VEuPathDB" id="HostDB:ENSMMUG00000014896"/>
<feature type="signal peptide" evidence="18">
    <location>
        <begin position="1"/>
        <end position="22"/>
    </location>
</feature>
<dbReference type="FunFam" id="2.60.40.10:FF:000459">
    <property type="entry name" value="Intercellular adhesion molecule 1"/>
    <property type="match status" value="1"/>
</dbReference>
<evidence type="ECO:0000256" key="10">
    <source>
        <dbReference type="ARBA" id="ARBA00023157"/>
    </source>
</evidence>
<keyword evidence="8 17" id="KW-1133">Transmembrane helix</keyword>
<protein>
    <recommendedName>
        <fullName evidence="15">Intercellular adhesion molecule 1</fullName>
    </recommendedName>
</protein>
<evidence type="ECO:0000256" key="11">
    <source>
        <dbReference type="ARBA" id="ARBA00023180"/>
    </source>
</evidence>
<dbReference type="GO" id="GO:0002693">
    <property type="term" value="P:positive regulation of cellular extravasation"/>
    <property type="evidence" value="ECO:0007669"/>
    <property type="project" value="Ensembl"/>
</dbReference>
<evidence type="ECO:0000256" key="3">
    <source>
        <dbReference type="ARBA" id="ARBA00022692"/>
    </source>
</evidence>
<keyword evidence="5" id="KW-0677">Repeat</keyword>
<dbReference type="GO" id="GO:0072683">
    <property type="term" value="P:T cell extravasation"/>
    <property type="evidence" value="ECO:0007669"/>
    <property type="project" value="Ensembl"/>
</dbReference>
<evidence type="ECO:0000256" key="17">
    <source>
        <dbReference type="SAM" id="Phobius"/>
    </source>
</evidence>
<keyword evidence="6" id="KW-0832">Ubl conjugation</keyword>
<dbReference type="SMR" id="A0A5S7WYF8"/>
<dbReference type="InterPro" id="IPR013783">
    <property type="entry name" value="Ig-like_fold"/>
</dbReference>
<evidence type="ECO:0000256" key="9">
    <source>
        <dbReference type="ARBA" id="ARBA00023136"/>
    </source>
</evidence>
<reference evidence="20" key="3">
    <citation type="submission" date="2025-08" db="UniProtKB">
        <authorList>
            <consortium name="Ensembl"/>
        </authorList>
    </citation>
    <scope>IDENTIFICATION</scope>
    <source>
        <strain evidence="20">17573</strain>
    </source>
</reference>
<dbReference type="InterPro" id="IPR048679">
    <property type="entry name" value="ICAM1_3_5_D2"/>
</dbReference>
<proteinExistence type="inferred from homology"/>
<evidence type="ECO:0000256" key="6">
    <source>
        <dbReference type="ARBA" id="ARBA00022843"/>
    </source>
</evidence>
<dbReference type="Pfam" id="PF03921">
    <property type="entry name" value="ICAM_N"/>
    <property type="match status" value="1"/>
</dbReference>
<reference evidence="20" key="4">
    <citation type="submission" date="2025-09" db="UniProtKB">
        <authorList>
            <consortium name="Ensembl"/>
        </authorList>
    </citation>
    <scope>IDENTIFICATION</scope>
    <source>
        <strain evidence="20">17573</strain>
    </source>
</reference>
<comment type="subcellular location">
    <subcellularLocation>
        <location evidence="1">Membrane</location>
        <topology evidence="1">Single-pass type I membrane protein</topology>
    </subcellularLocation>
</comment>
<comment type="subunit">
    <text evidence="14">Homodimer. Interacts with MUC1 and promotes cell aggregation in epithelial cells. Interacts with ARHGEF26/SGEF. Interacts (on T cell side) with CD81, CD247 and CD9 at immunological synapses between antigen-presenting cells and T cells.</text>
</comment>
<dbReference type="GO" id="GO:0033627">
    <property type="term" value="P:cell adhesion mediated by integrin"/>
    <property type="evidence" value="ECO:0007669"/>
    <property type="project" value="Ensembl"/>
</dbReference>
<dbReference type="PRINTS" id="PR01473">
    <property type="entry name" value="ICAM"/>
</dbReference>
<dbReference type="GO" id="GO:0009897">
    <property type="term" value="C:external side of plasma membrane"/>
    <property type="evidence" value="ECO:0007669"/>
    <property type="project" value="Ensembl"/>
</dbReference>
<gene>
    <name evidence="20" type="primary">ICAM1</name>
</gene>
<dbReference type="PANTHER" id="PTHR13771">
    <property type="entry name" value="INTERCELLULAR ADHESION MOLECULE"/>
    <property type="match status" value="1"/>
</dbReference>
<dbReference type="Proteomes" id="UP000006718">
    <property type="component" value="Chromosome 19"/>
</dbReference>
<keyword evidence="9 17" id="KW-0472">Membrane</keyword>